<evidence type="ECO:0000256" key="3">
    <source>
        <dbReference type="ARBA" id="ARBA00022989"/>
    </source>
</evidence>
<feature type="transmembrane region" description="Helical" evidence="5">
    <location>
        <begin position="248"/>
        <end position="266"/>
    </location>
</feature>
<comment type="subcellular location">
    <subcellularLocation>
        <location evidence="1">Membrane</location>
        <topology evidence="1">Multi-pass membrane protein</topology>
    </subcellularLocation>
</comment>
<feature type="transmembrane region" description="Helical" evidence="5">
    <location>
        <begin position="287"/>
        <end position="306"/>
    </location>
</feature>
<protein>
    <submittedName>
        <fullName evidence="7">Sulfate permease</fullName>
    </submittedName>
</protein>
<keyword evidence="4 5" id="KW-0472">Membrane</keyword>
<reference evidence="7" key="1">
    <citation type="submission" date="2021-06" db="EMBL/GenBank/DDBJ databases">
        <title>Complete genome sequence of Nocardioides sp. G188.</title>
        <authorList>
            <person name="Im W.-T."/>
        </authorList>
    </citation>
    <scope>NUCLEOTIDE SEQUENCE</scope>
    <source>
        <strain evidence="7">G188</strain>
    </source>
</reference>
<feature type="transmembrane region" description="Helical" evidence="5">
    <location>
        <begin position="381"/>
        <end position="411"/>
    </location>
</feature>
<feature type="transmembrane region" description="Helical" evidence="5">
    <location>
        <begin position="77"/>
        <end position="95"/>
    </location>
</feature>
<dbReference type="Pfam" id="PF01740">
    <property type="entry name" value="STAS"/>
    <property type="match status" value="1"/>
</dbReference>
<proteinExistence type="predicted"/>
<feature type="domain" description="STAS" evidence="6">
    <location>
        <begin position="436"/>
        <end position="551"/>
    </location>
</feature>
<feature type="transmembrane region" description="Helical" evidence="5">
    <location>
        <begin position="101"/>
        <end position="119"/>
    </location>
</feature>
<organism evidence="7 8">
    <name type="scientific">Nocardioides panacis</name>
    <dbReference type="NCBI Taxonomy" id="2849501"/>
    <lineage>
        <taxon>Bacteria</taxon>
        <taxon>Bacillati</taxon>
        <taxon>Actinomycetota</taxon>
        <taxon>Actinomycetes</taxon>
        <taxon>Propionibacteriales</taxon>
        <taxon>Nocardioidaceae</taxon>
        <taxon>Nocardioides</taxon>
    </lineage>
</organism>
<accession>A0A975Y0X5</accession>
<gene>
    <name evidence="7" type="primary">sulP</name>
    <name evidence="7" type="ORF">KRR39_02685</name>
</gene>
<feature type="transmembrane region" description="Helical" evidence="5">
    <location>
        <begin position="131"/>
        <end position="150"/>
    </location>
</feature>
<dbReference type="PROSITE" id="PS50801">
    <property type="entry name" value="STAS"/>
    <property type="match status" value="1"/>
</dbReference>
<evidence type="ECO:0000256" key="1">
    <source>
        <dbReference type="ARBA" id="ARBA00004141"/>
    </source>
</evidence>
<dbReference type="InterPro" id="IPR002645">
    <property type="entry name" value="STAS_dom"/>
</dbReference>
<name>A0A975Y0X5_9ACTN</name>
<feature type="transmembrane region" description="Helical" evidence="5">
    <location>
        <begin position="44"/>
        <end position="65"/>
    </location>
</feature>
<dbReference type="KEGG" id="nps:KRR39_02685"/>
<evidence type="ECO:0000259" key="6">
    <source>
        <dbReference type="PROSITE" id="PS50801"/>
    </source>
</evidence>
<feature type="transmembrane region" description="Helical" evidence="5">
    <location>
        <begin position="205"/>
        <end position="228"/>
    </location>
</feature>
<dbReference type="PANTHER" id="PTHR11814">
    <property type="entry name" value="SULFATE TRANSPORTER"/>
    <property type="match status" value="1"/>
</dbReference>
<dbReference type="InterPro" id="IPR011547">
    <property type="entry name" value="SLC26A/SulP_dom"/>
</dbReference>
<feature type="transmembrane region" description="Helical" evidence="5">
    <location>
        <begin position="318"/>
        <end position="338"/>
    </location>
</feature>
<evidence type="ECO:0000313" key="7">
    <source>
        <dbReference type="EMBL" id="QWZ08779.1"/>
    </source>
</evidence>
<keyword evidence="2 5" id="KW-0812">Transmembrane</keyword>
<dbReference type="InterPro" id="IPR001902">
    <property type="entry name" value="SLC26A/SulP_fam"/>
</dbReference>
<keyword evidence="3 5" id="KW-1133">Transmembrane helix</keyword>
<evidence type="ECO:0000256" key="4">
    <source>
        <dbReference type="ARBA" id="ARBA00023136"/>
    </source>
</evidence>
<dbReference type="Proteomes" id="UP000683575">
    <property type="component" value="Chromosome"/>
</dbReference>
<evidence type="ECO:0000256" key="5">
    <source>
        <dbReference type="SAM" id="Phobius"/>
    </source>
</evidence>
<dbReference type="Pfam" id="PF00916">
    <property type="entry name" value="Sulfate_transp"/>
    <property type="match status" value="1"/>
</dbReference>
<feature type="transmembrane region" description="Helical" evidence="5">
    <location>
        <begin position="343"/>
        <end position="361"/>
    </location>
</feature>
<dbReference type="AlphaFoldDB" id="A0A975Y0X5"/>
<feature type="transmembrane region" description="Helical" evidence="5">
    <location>
        <begin position="181"/>
        <end position="198"/>
    </location>
</feature>
<evidence type="ECO:0000313" key="8">
    <source>
        <dbReference type="Proteomes" id="UP000683575"/>
    </source>
</evidence>
<feature type="transmembrane region" description="Helical" evidence="5">
    <location>
        <begin position="21"/>
        <end position="38"/>
    </location>
</feature>
<keyword evidence="8" id="KW-1185">Reference proteome</keyword>
<dbReference type="NCBIfam" id="TIGR00815">
    <property type="entry name" value="sulP"/>
    <property type="match status" value="1"/>
</dbReference>
<dbReference type="EMBL" id="CP077062">
    <property type="protein sequence ID" value="QWZ08779.1"/>
    <property type="molecule type" value="Genomic_DNA"/>
</dbReference>
<dbReference type="GO" id="GO:0016020">
    <property type="term" value="C:membrane"/>
    <property type="evidence" value="ECO:0007669"/>
    <property type="project" value="UniProtKB-SubCell"/>
</dbReference>
<dbReference type="RefSeq" id="WP_216940533.1">
    <property type="nucleotide sequence ID" value="NZ_CP077062.1"/>
</dbReference>
<evidence type="ECO:0000256" key="2">
    <source>
        <dbReference type="ARBA" id="ARBA00022692"/>
    </source>
</evidence>
<sequence>MARRFPTPAWTVGYRRGWLRGDLLAGVTITAYLIPQVMAYAEVAGLPAVVGLWASVGALLAYAALGSSSQLSVGPESTTALMTAAAVGALATTGSHTYADLASALCLVVAALCVLGWFARLAFLAELLSRPVLVGYMSGVAALMIVSQLGKLTGIDVAAEGFWPELDYVAHHLGSAHGPTLMLGLVTLVALLVGSALLPRAPMALIGMVGAAAAVALLDLRAQGIAVIGDIPVGLPVPALPHVSLGGVLSLLPSALGVAFVAYTDNILTGRAFADRRAERVDAKRELLALGAANLASGLMHGFPVSSSGSRTAIGHAMGGRTQLTGLVTVATTVLAVLTLRPLLASFPTAALGAVVVYAAVRLVDVGEFRRLAGFRVTELLIALATTVAVLVVGVLLGVLVAIGLSVLALLGRVVRPHDAIEGFVPDLAGMHDVDDYPGAEVVPGLMVYRYDSPLFFANTEDFRRRALAAVEGAAEPVRWFVLNAEAIIDVDITAVDALESLRKDLSDKGIVFALARMKQDLRTDLARAGLLERIGEDHLFPTLPTAVEAFRRWQQDRQ</sequence>
<dbReference type="GO" id="GO:0055085">
    <property type="term" value="P:transmembrane transport"/>
    <property type="evidence" value="ECO:0007669"/>
    <property type="project" value="InterPro"/>
</dbReference>
<dbReference type="CDD" id="cd07042">
    <property type="entry name" value="STAS_SulP_like_sulfate_transporter"/>
    <property type="match status" value="1"/>
</dbReference>